<dbReference type="SUPFAM" id="SSF53686">
    <property type="entry name" value="Tryptophan synthase beta subunit-like PLP-dependent enzymes"/>
    <property type="match status" value="1"/>
</dbReference>
<dbReference type="InterPro" id="IPR001216">
    <property type="entry name" value="P-phosphate_BS"/>
</dbReference>
<feature type="binding site" evidence="10">
    <location>
        <position position="74"/>
    </location>
    <ligand>
        <name>pyridoxal 5'-phosphate</name>
        <dbReference type="ChEBI" id="CHEBI:597326"/>
    </ligand>
</feature>
<comment type="catalytic activity">
    <reaction evidence="9 12">
        <text>O-acetyl-L-serine + hydrogen sulfide = L-cysteine + acetate</text>
        <dbReference type="Rhea" id="RHEA:14829"/>
        <dbReference type="ChEBI" id="CHEBI:29919"/>
        <dbReference type="ChEBI" id="CHEBI:30089"/>
        <dbReference type="ChEBI" id="CHEBI:35235"/>
        <dbReference type="ChEBI" id="CHEBI:58340"/>
        <dbReference type="EC" id="2.5.1.47"/>
    </reaction>
</comment>
<accession>A0AAU7EIH8</accession>
<comment type="pathway">
    <text evidence="2">Amino-acid biosynthesis; L-cysteine biosynthesis; L-cysteine from L-serine: step 2/2.</text>
</comment>
<evidence type="ECO:0000313" key="14">
    <source>
        <dbReference type="EMBL" id="XBL15284.1"/>
    </source>
</evidence>
<gene>
    <name evidence="14" type="primary">cysM</name>
    <name evidence="14" type="ORF">QLS71_004510</name>
</gene>
<evidence type="ECO:0000256" key="7">
    <source>
        <dbReference type="ARBA" id="ARBA00022898"/>
    </source>
</evidence>
<dbReference type="InterPro" id="IPR050214">
    <property type="entry name" value="Cys_Synth/Cystath_Beta-Synth"/>
</dbReference>
<keyword evidence="8 12" id="KW-0198">Cysteine biosynthesis</keyword>
<dbReference type="InterPro" id="IPR005858">
    <property type="entry name" value="CysM"/>
</dbReference>
<evidence type="ECO:0000256" key="9">
    <source>
        <dbReference type="ARBA" id="ARBA00047931"/>
    </source>
</evidence>
<comment type="cofactor">
    <cofactor evidence="1 10 12">
        <name>pyridoxal 5'-phosphate</name>
        <dbReference type="ChEBI" id="CHEBI:597326"/>
    </cofactor>
</comment>
<dbReference type="PROSITE" id="PS00901">
    <property type="entry name" value="CYS_SYNTHASE"/>
    <property type="match status" value="1"/>
</dbReference>
<feature type="binding site" evidence="10">
    <location>
        <begin position="177"/>
        <end position="181"/>
    </location>
    <ligand>
        <name>pyridoxal 5'-phosphate</name>
        <dbReference type="ChEBI" id="CHEBI:597326"/>
    </ligand>
</feature>
<evidence type="ECO:0000256" key="11">
    <source>
        <dbReference type="PIRSR" id="PIRSR605856-51"/>
    </source>
</evidence>
<dbReference type="GO" id="GO:0004124">
    <property type="term" value="F:cysteine synthase activity"/>
    <property type="evidence" value="ECO:0007669"/>
    <property type="project" value="UniProtKB-UniRule"/>
</dbReference>
<evidence type="ECO:0000259" key="13">
    <source>
        <dbReference type="Pfam" id="PF00291"/>
    </source>
</evidence>
<comment type="similarity">
    <text evidence="3 12">Belongs to the cysteine synthase/cystathionine beta-synthase family.</text>
</comment>
<evidence type="ECO:0000256" key="10">
    <source>
        <dbReference type="PIRSR" id="PIRSR605856-50"/>
    </source>
</evidence>
<feature type="domain" description="Tryptophan synthase beta chain-like PALP" evidence="13">
    <location>
        <begin position="8"/>
        <end position="284"/>
    </location>
</feature>
<reference evidence="14" key="1">
    <citation type="submission" date="2024-04" db="EMBL/GenBank/DDBJ databases">
        <title>Mariniflexile litorale, isolated from the shallow sediments of the Sea of Japan.</title>
        <authorList>
            <person name="Romanenko L."/>
            <person name="Isaeva M."/>
        </authorList>
    </citation>
    <scope>NUCLEOTIDE SEQUENCE [LARGE SCALE GENOMIC DNA]</scope>
    <source>
        <strain evidence="14">KMM 9835</strain>
    </source>
</reference>
<evidence type="ECO:0000256" key="8">
    <source>
        <dbReference type="ARBA" id="ARBA00023192"/>
    </source>
</evidence>
<dbReference type="InterPro" id="IPR036052">
    <property type="entry name" value="TrpB-like_PALP_sf"/>
</dbReference>
<dbReference type="EMBL" id="CP155618">
    <property type="protein sequence ID" value="XBL15284.1"/>
    <property type="molecule type" value="Genomic_DNA"/>
</dbReference>
<dbReference type="KEGG" id="mlil:QLS71_004510"/>
<dbReference type="CDD" id="cd01561">
    <property type="entry name" value="CBS_like"/>
    <property type="match status" value="1"/>
</dbReference>
<dbReference type="EC" id="2.5.1.47" evidence="4 12"/>
<evidence type="ECO:0000256" key="3">
    <source>
        <dbReference type="ARBA" id="ARBA00007103"/>
    </source>
</evidence>
<name>A0AAU7EIH8_9FLAO</name>
<keyword evidence="5 12" id="KW-0028">Amino-acid biosynthesis</keyword>
<keyword evidence="15" id="KW-1185">Reference proteome</keyword>
<evidence type="ECO:0000256" key="4">
    <source>
        <dbReference type="ARBA" id="ARBA00012681"/>
    </source>
</evidence>
<dbReference type="AlphaFoldDB" id="A0AAU7EIH8"/>
<dbReference type="InterPro" id="IPR005856">
    <property type="entry name" value="Cys_synth"/>
</dbReference>
<dbReference type="NCBIfam" id="TIGR01136">
    <property type="entry name" value="cysKM"/>
    <property type="match status" value="1"/>
</dbReference>
<dbReference type="Gene3D" id="3.40.50.1100">
    <property type="match status" value="2"/>
</dbReference>
<dbReference type="FunFam" id="3.40.50.1100:FF:000003">
    <property type="entry name" value="Cystathionine beta-synthase"/>
    <property type="match status" value="1"/>
</dbReference>
<dbReference type="Pfam" id="PF00291">
    <property type="entry name" value="PALP"/>
    <property type="match status" value="1"/>
</dbReference>
<dbReference type="InterPro" id="IPR001926">
    <property type="entry name" value="TrpB-like_PALP"/>
</dbReference>
<evidence type="ECO:0000256" key="6">
    <source>
        <dbReference type="ARBA" id="ARBA00022679"/>
    </source>
</evidence>
<sequence>MASVKGILDQIGNTPLVEASHLISKKGVKLYLKLEGDNPGGSVKDRAAFNMINEALKRGDIKKGDYLVEATSGNTGIALAFIANLLGVHMVLIMPENSTEERVKTMRAYGAEVILTPANVGIEGSRDLAFQLRDEKGYTLLNQFENADNWKAHYKTTGPEIWNDTDGEVTHFVSAMGTTGTIMGVSTYLKEKNKNISIIGAQPEDGAKIPGIRKWSPEYVPKFFDRSKVDVVVDVSEHDAKTTTQRLAKEEGVFAGMSSGGSVYCALKIAETIEEGVIVAIICDRGDRYLSSSLFE</sequence>
<evidence type="ECO:0000256" key="1">
    <source>
        <dbReference type="ARBA" id="ARBA00001933"/>
    </source>
</evidence>
<evidence type="ECO:0000256" key="12">
    <source>
        <dbReference type="RuleBase" id="RU003985"/>
    </source>
</evidence>
<dbReference type="PANTHER" id="PTHR10314">
    <property type="entry name" value="CYSTATHIONINE BETA-SYNTHASE"/>
    <property type="match status" value="1"/>
</dbReference>
<keyword evidence="6 12" id="KW-0808">Transferase</keyword>
<dbReference type="RefSeq" id="WP_308990726.1">
    <property type="nucleotide sequence ID" value="NZ_CP155618.1"/>
</dbReference>
<proteinExistence type="inferred from homology"/>
<feature type="modified residue" description="N6-(pyridoxal phosphate)lysine" evidence="11">
    <location>
        <position position="44"/>
    </location>
</feature>
<protein>
    <recommendedName>
        <fullName evidence="4 12">Cysteine synthase</fullName>
        <ecNumber evidence="4 12">2.5.1.47</ecNumber>
    </recommendedName>
</protein>
<dbReference type="NCBIfam" id="NF008735">
    <property type="entry name" value="PRK11761.1"/>
    <property type="match status" value="1"/>
</dbReference>
<dbReference type="NCBIfam" id="TIGR01138">
    <property type="entry name" value="cysM"/>
    <property type="match status" value="1"/>
</dbReference>
<feature type="binding site" evidence="10">
    <location>
        <position position="258"/>
    </location>
    <ligand>
        <name>pyridoxal 5'-phosphate</name>
        <dbReference type="ChEBI" id="CHEBI:597326"/>
    </ligand>
</feature>
<organism evidence="14 15">
    <name type="scientific">Mariniflexile litorale</name>
    <dbReference type="NCBI Taxonomy" id="3045158"/>
    <lineage>
        <taxon>Bacteria</taxon>
        <taxon>Pseudomonadati</taxon>
        <taxon>Bacteroidota</taxon>
        <taxon>Flavobacteriia</taxon>
        <taxon>Flavobacteriales</taxon>
        <taxon>Flavobacteriaceae</taxon>
        <taxon>Mariniflexile</taxon>
    </lineage>
</organism>
<evidence type="ECO:0000256" key="5">
    <source>
        <dbReference type="ARBA" id="ARBA00022605"/>
    </source>
</evidence>
<keyword evidence="7 10" id="KW-0663">Pyridoxal phosphate</keyword>
<evidence type="ECO:0000256" key="2">
    <source>
        <dbReference type="ARBA" id="ARBA00004962"/>
    </source>
</evidence>
<dbReference type="GO" id="GO:0006535">
    <property type="term" value="P:cysteine biosynthetic process from serine"/>
    <property type="evidence" value="ECO:0007669"/>
    <property type="project" value="UniProtKB-UniRule"/>
</dbReference>
<dbReference type="Proteomes" id="UP001224325">
    <property type="component" value="Chromosome"/>
</dbReference>
<evidence type="ECO:0000313" key="15">
    <source>
        <dbReference type="Proteomes" id="UP001224325"/>
    </source>
</evidence>